<dbReference type="SUPFAM" id="SSF55486">
    <property type="entry name" value="Metalloproteases ('zincins'), catalytic domain"/>
    <property type="match status" value="1"/>
</dbReference>
<evidence type="ECO:0000256" key="1">
    <source>
        <dbReference type="ARBA" id="ARBA00010875"/>
    </source>
</evidence>
<dbReference type="InterPro" id="IPR023091">
    <property type="entry name" value="MetalPrtase_cat_dom_sf_prd"/>
</dbReference>
<sequence>MKIRVIEYGKVKLSPVFKRRVKNLIGLILQREQHFFSEINVIFTTDNRIRRINRTFLGKNRPTDVISFNLDEVGEIYISVDTARKRAKDYGFDAEYEMARYCVHGLLHIIGYDHKDKSKAILMGKKEEEYLALWERS</sequence>
<dbReference type="PROSITE" id="PS01306">
    <property type="entry name" value="UPF0054"/>
    <property type="match status" value="1"/>
</dbReference>
<keyword evidence="3 7" id="KW-0479">Metal-binding</keyword>
<dbReference type="GO" id="GO:0004521">
    <property type="term" value="F:RNA endonuclease activity"/>
    <property type="evidence" value="ECO:0007669"/>
    <property type="project" value="UniProtKB-UniRule"/>
</dbReference>
<evidence type="ECO:0000256" key="5">
    <source>
        <dbReference type="ARBA" id="ARBA00022801"/>
    </source>
</evidence>
<dbReference type="Gene3D" id="3.40.390.30">
    <property type="entry name" value="Metalloproteases ('zincins'), catalytic domain"/>
    <property type="match status" value="1"/>
</dbReference>
<organism evidence="8">
    <name type="scientific">candidate division WOR-3 bacterium</name>
    <dbReference type="NCBI Taxonomy" id="2052148"/>
    <lineage>
        <taxon>Bacteria</taxon>
        <taxon>Bacteria division WOR-3</taxon>
    </lineage>
</organism>
<evidence type="ECO:0000313" key="9">
    <source>
        <dbReference type="EMBL" id="HGL17262.1"/>
    </source>
</evidence>
<comment type="subcellular location">
    <subcellularLocation>
        <location evidence="7">Cytoplasm</location>
    </subcellularLocation>
</comment>
<accession>A0A7C2NYI5</accession>
<keyword evidence="5 7" id="KW-0378">Hydrolase</keyword>
<dbReference type="GO" id="GO:0008270">
    <property type="term" value="F:zinc ion binding"/>
    <property type="evidence" value="ECO:0007669"/>
    <property type="project" value="UniProtKB-UniRule"/>
</dbReference>
<keyword evidence="7" id="KW-0963">Cytoplasm</keyword>
<dbReference type="Pfam" id="PF02130">
    <property type="entry name" value="YbeY"/>
    <property type="match status" value="1"/>
</dbReference>
<reference evidence="8" key="1">
    <citation type="journal article" date="2020" name="mSystems">
        <title>Genome- and Community-Level Interaction Insights into Carbon Utilization and Element Cycling Functions of Hydrothermarchaeota in Hydrothermal Sediment.</title>
        <authorList>
            <person name="Zhou Z."/>
            <person name="Liu Y."/>
            <person name="Xu W."/>
            <person name="Pan J."/>
            <person name="Luo Z.H."/>
            <person name="Li M."/>
        </authorList>
    </citation>
    <scope>NUCLEOTIDE SEQUENCE [LARGE SCALE GENOMIC DNA]</scope>
    <source>
        <strain evidence="8">SpSt-34</strain>
        <strain evidence="9">SpSt-69</strain>
    </source>
</reference>
<dbReference type="EMBL" id="DTDJ01000024">
    <property type="protein sequence ID" value="HGL17262.1"/>
    <property type="molecule type" value="Genomic_DNA"/>
</dbReference>
<dbReference type="HAMAP" id="MF_00009">
    <property type="entry name" value="Endoribonucl_YbeY"/>
    <property type="match status" value="1"/>
</dbReference>
<dbReference type="AlphaFoldDB" id="A0A7C2NYI5"/>
<comment type="cofactor">
    <cofactor evidence="7">
        <name>Zn(2+)</name>
        <dbReference type="ChEBI" id="CHEBI:29105"/>
    </cofactor>
    <text evidence="7">Binds 1 zinc ion.</text>
</comment>
<feature type="binding site" evidence="7">
    <location>
        <position position="104"/>
    </location>
    <ligand>
        <name>Zn(2+)</name>
        <dbReference type="ChEBI" id="CHEBI:29105"/>
        <note>catalytic</note>
    </ligand>
</feature>
<dbReference type="EMBL" id="DSOL01000052">
    <property type="protein sequence ID" value="HEN27430.1"/>
    <property type="molecule type" value="Genomic_DNA"/>
</dbReference>
<keyword evidence="2 7" id="KW-0540">Nuclease</keyword>
<protein>
    <recommendedName>
        <fullName evidence="7">Endoribonuclease YbeY</fullName>
        <ecNumber evidence="7">3.1.-.-</ecNumber>
    </recommendedName>
</protein>
<keyword evidence="7" id="KW-0698">rRNA processing</keyword>
<dbReference type="GO" id="GO:0006364">
    <property type="term" value="P:rRNA processing"/>
    <property type="evidence" value="ECO:0007669"/>
    <property type="project" value="UniProtKB-UniRule"/>
</dbReference>
<feature type="binding site" evidence="7">
    <location>
        <position position="108"/>
    </location>
    <ligand>
        <name>Zn(2+)</name>
        <dbReference type="ChEBI" id="CHEBI:29105"/>
        <note>catalytic</note>
    </ligand>
</feature>
<feature type="binding site" evidence="7">
    <location>
        <position position="114"/>
    </location>
    <ligand>
        <name>Zn(2+)</name>
        <dbReference type="ChEBI" id="CHEBI:29105"/>
        <note>catalytic</note>
    </ligand>
</feature>
<keyword evidence="7" id="KW-0690">Ribosome biogenesis</keyword>
<comment type="function">
    <text evidence="7">Single strand-specific metallo-endoribonuclease involved in late-stage 70S ribosome quality control and in maturation of the 3' terminus of the 16S rRNA.</text>
</comment>
<dbReference type="NCBIfam" id="TIGR00043">
    <property type="entry name" value="rRNA maturation RNase YbeY"/>
    <property type="match status" value="1"/>
</dbReference>
<keyword evidence="6 7" id="KW-0862">Zinc</keyword>
<dbReference type="PANTHER" id="PTHR46986">
    <property type="entry name" value="ENDORIBONUCLEASE YBEY, CHLOROPLASTIC"/>
    <property type="match status" value="1"/>
</dbReference>
<evidence type="ECO:0000256" key="6">
    <source>
        <dbReference type="ARBA" id="ARBA00022833"/>
    </source>
</evidence>
<name>A0A7C2NYI5_UNCW3</name>
<dbReference type="GO" id="GO:0004222">
    <property type="term" value="F:metalloendopeptidase activity"/>
    <property type="evidence" value="ECO:0007669"/>
    <property type="project" value="InterPro"/>
</dbReference>
<keyword evidence="4 7" id="KW-0255">Endonuclease</keyword>
<evidence type="ECO:0000256" key="4">
    <source>
        <dbReference type="ARBA" id="ARBA00022759"/>
    </source>
</evidence>
<dbReference type="GO" id="GO:0005737">
    <property type="term" value="C:cytoplasm"/>
    <property type="evidence" value="ECO:0007669"/>
    <property type="project" value="UniProtKB-SubCell"/>
</dbReference>
<proteinExistence type="inferred from homology"/>
<evidence type="ECO:0000256" key="7">
    <source>
        <dbReference type="HAMAP-Rule" id="MF_00009"/>
    </source>
</evidence>
<evidence type="ECO:0000256" key="2">
    <source>
        <dbReference type="ARBA" id="ARBA00022722"/>
    </source>
</evidence>
<dbReference type="EC" id="3.1.-.-" evidence="7"/>
<dbReference type="InterPro" id="IPR002036">
    <property type="entry name" value="YbeY"/>
</dbReference>
<evidence type="ECO:0000313" key="8">
    <source>
        <dbReference type="EMBL" id="HEN27430.1"/>
    </source>
</evidence>
<comment type="similarity">
    <text evidence="1 7">Belongs to the endoribonuclease YbeY family.</text>
</comment>
<dbReference type="InterPro" id="IPR020549">
    <property type="entry name" value="YbeY_CS"/>
</dbReference>
<gene>
    <name evidence="7 8" type="primary">ybeY</name>
    <name evidence="8" type="ORF">ENQ77_01950</name>
    <name evidence="9" type="ORF">ENU66_02865</name>
</gene>
<evidence type="ECO:0000256" key="3">
    <source>
        <dbReference type="ARBA" id="ARBA00022723"/>
    </source>
</evidence>
<dbReference type="PANTHER" id="PTHR46986:SF1">
    <property type="entry name" value="ENDORIBONUCLEASE YBEY, CHLOROPLASTIC"/>
    <property type="match status" value="1"/>
</dbReference>
<comment type="caution">
    <text evidence="8">The sequence shown here is derived from an EMBL/GenBank/DDBJ whole genome shotgun (WGS) entry which is preliminary data.</text>
</comment>